<dbReference type="SMART" id="SM00962">
    <property type="entry name" value="SRP54"/>
    <property type="match status" value="1"/>
</dbReference>
<dbReference type="Gene3D" id="3.40.50.300">
    <property type="entry name" value="P-loop containing nucleotide triphosphate hydrolases"/>
    <property type="match status" value="1"/>
</dbReference>
<keyword evidence="6" id="KW-0472">Membrane</keyword>
<dbReference type="InterPro" id="IPR003593">
    <property type="entry name" value="AAA+_ATPase"/>
</dbReference>
<gene>
    <name evidence="10" type="ORF">Cvel_942</name>
</gene>
<dbReference type="SMART" id="SM00963">
    <property type="entry name" value="SRP54_N"/>
    <property type="match status" value="1"/>
</dbReference>
<dbReference type="InterPro" id="IPR036225">
    <property type="entry name" value="SRP/SRP_N"/>
</dbReference>
<feature type="region of interest" description="Disordered" evidence="8">
    <location>
        <begin position="131"/>
        <end position="196"/>
    </location>
</feature>
<feature type="region of interest" description="Disordered" evidence="8">
    <location>
        <begin position="208"/>
        <end position="278"/>
    </location>
</feature>
<dbReference type="Pfam" id="PF00448">
    <property type="entry name" value="SRP54"/>
    <property type="match status" value="1"/>
</dbReference>
<dbReference type="InterPro" id="IPR011012">
    <property type="entry name" value="Longin-like_dom_sf"/>
</dbReference>
<evidence type="ECO:0000256" key="7">
    <source>
        <dbReference type="ARBA" id="ARBA00023170"/>
    </source>
</evidence>
<dbReference type="AlphaFoldDB" id="A0A0G4HDE6"/>
<dbReference type="PANTHER" id="PTHR43134:SF1">
    <property type="entry name" value="SIGNAL RECOGNITION PARTICLE RECEPTOR SUBUNIT ALPHA"/>
    <property type="match status" value="1"/>
</dbReference>
<dbReference type="InterPro" id="IPR000897">
    <property type="entry name" value="SRP54_GTPase_dom"/>
</dbReference>
<dbReference type="InterPro" id="IPR027417">
    <property type="entry name" value="P-loop_NTPase"/>
</dbReference>
<dbReference type="EMBL" id="CDMZ01002312">
    <property type="protein sequence ID" value="CEM41802.1"/>
    <property type="molecule type" value="Genomic_DNA"/>
</dbReference>
<keyword evidence="7" id="KW-0675">Receptor</keyword>
<protein>
    <recommendedName>
        <fullName evidence="9">SRP54-type proteins GTP-binding domain-containing protein</fullName>
    </recommendedName>
</protein>
<dbReference type="GO" id="GO:0005047">
    <property type="term" value="F:signal recognition particle binding"/>
    <property type="evidence" value="ECO:0007669"/>
    <property type="project" value="InterPro"/>
</dbReference>
<dbReference type="GO" id="GO:0006886">
    <property type="term" value="P:intracellular protein transport"/>
    <property type="evidence" value="ECO:0007669"/>
    <property type="project" value="InterPro"/>
</dbReference>
<evidence type="ECO:0000256" key="2">
    <source>
        <dbReference type="ARBA" id="ARBA00008531"/>
    </source>
</evidence>
<dbReference type="SUPFAM" id="SSF64356">
    <property type="entry name" value="SNARE-like"/>
    <property type="match status" value="1"/>
</dbReference>
<accession>A0A0G4HDE6</accession>
<feature type="compositionally biased region" description="Acidic residues" evidence="8">
    <location>
        <begin position="172"/>
        <end position="195"/>
    </location>
</feature>
<dbReference type="PANTHER" id="PTHR43134">
    <property type="entry name" value="SIGNAL RECOGNITION PARTICLE RECEPTOR SUBUNIT ALPHA"/>
    <property type="match status" value="1"/>
</dbReference>
<evidence type="ECO:0000256" key="5">
    <source>
        <dbReference type="ARBA" id="ARBA00023134"/>
    </source>
</evidence>
<dbReference type="GO" id="GO:0003924">
    <property type="term" value="F:GTPase activity"/>
    <property type="evidence" value="ECO:0007669"/>
    <property type="project" value="InterPro"/>
</dbReference>
<evidence type="ECO:0000256" key="6">
    <source>
        <dbReference type="ARBA" id="ARBA00023136"/>
    </source>
</evidence>
<dbReference type="GO" id="GO:0005785">
    <property type="term" value="C:signal recognition particle receptor complex"/>
    <property type="evidence" value="ECO:0007669"/>
    <property type="project" value="InterPro"/>
</dbReference>
<evidence type="ECO:0000256" key="1">
    <source>
        <dbReference type="ARBA" id="ARBA00004397"/>
    </source>
</evidence>
<dbReference type="VEuPathDB" id="CryptoDB:Cvel_942"/>
<sequence length="632" mass="68151">MIDAVVIFTKGGLILWSYYLLKSVDARAIVDELVKTVLLEERTGETAKKIDDKTNVKWKLVNDLGLIFVVAYQGILPVEYLESLLNLCKSEFVAALGGKVGMHCADLSLPLNFEAKFKQILDRCDRQQLDSKKRGGMRSFADTKRGQEVIKDKGGKGGGKGGKKKGQGNVEAESEGEEGGGDGEEDPTQEGEGEDQQAKILAARAKLQARMKGGNTKKKKEEKSPEPAGKSKKGGSDWHKLVGGEGPISKKAMDSLDRSRDAEGLGGKGTVGEKDGGIDRAALGLDEEIPDSEDEDELLIEDLDESGGPKDGSAKKGIIGGLFHRVTNSVQGITGNKVLTKDDLEPVLKDFKQALMAKNVAADIAENLAESLKATVVGTKTERFTSVATTVKQALVKAIERILTPKKSIDVLRAALEAKANNRVFSICFLGVNGVGKSTNLAKVCYYLKHKGGLNVMMAACDTFRAGAVEQLRTHARNLDVYLFERGYGKDAAQIAKEALAFAEKENFDVVLIDTAGRMQDNEPLMRALAKLVAWNSPDLVLFVGEALVGNDAVDQLKKFNQCLVDMAPQGSPPRLIDGILLTKFDTVDDKVGAALSMVYITGQPVVFVGTGQKYPHLRKMNVNTVIKALLG</sequence>
<dbReference type="InterPro" id="IPR007222">
    <property type="entry name" value="Sig_recog_particle_rcpt_asu_N"/>
</dbReference>
<comment type="subcellular location">
    <subcellularLocation>
        <location evidence="1">Endoplasmic reticulum membrane</location>
        <topology evidence="1">Peripheral membrane protein</topology>
        <orientation evidence="1">Cytoplasmic side</orientation>
    </subcellularLocation>
</comment>
<feature type="compositionally biased region" description="Basic and acidic residues" evidence="8">
    <location>
        <begin position="251"/>
        <end position="263"/>
    </location>
</feature>
<dbReference type="SUPFAM" id="SSF47364">
    <property type="entry name" value="Domain of the SRP/SRP receptor G-proteins"/>
    <property type="match status" value="1"/>
</dbReference>
<reference evidence="10" key="1">
    <citation type="submission" date="2014-11" db="EMBL/GenBank/DDBJ databases">
        <authorList>
            <person name="Otto D Thomas"/>
            <person name="Naeem Raeece"/>
        </authorList>
    </citation>
    <scope>NUCLEOTIDE SEQUENCE</scope>
</reference>
<dbReference type="InterPro" id="IPR013822">
    <property type="entry name" value="Signal_recog_particl_SRP54_hlx"/>
</dbReference>
<dbReference type="GO" id="GO:0005525">
    <property type="term" value="F:GTP binding"/>
    <property type="evidence" value="ECO:0007669"/>
    <property type="project" value="UniProtKB-KW"/>
</dbReference>
<keyword evidence="3" id="KW-0547">Nucleotide-binding</keyword>
<comment type="similarity">
    <text evidence="2">Belongs to the GTP-binding SRP family.</text>
</comment>
<proteinExistence type="inferred from homology"/>
<dbReference type="SUPFAM" id="SSF52540">
    <property type="entry name" value="P-loop containing nucleoside triphosphate hydrolases"/>
    <property type="match status" value="1"/>
</dbReference>
<name>A0A0G4HDE6_9ALVE</name>
<dbReference type="CDD" id="cd17876">
    <property type="entry name" value="SRalpha_C"/>
    <property type="match status" value="1"/>
</dbReference>
<dbReference type="Gene3D" id="3.30.450.60">
    <property type="match status" value="1"/>
</dbReference>
<dbReference type="PhylomeDB" id="A0A0G4HDE6"/>
<dbReference type="CDD" id="cd14826">
    <property type="entry name" value="SR_alpha_SRX"/>
    <property type="match status" value="1"/>
</dbReference>
<feature type="compositionally biased region" description="Basic and acidic residues" evidence="8">
    <location>
        <begin position="141"/>
        <end position="155"/>
    </location>
</feature>
<organism evidence="10">
    <name type="scientific">Chromera velia CCMP2878</name>
    <dbReference type="NCBI Taxonomy" id="1169474"/>
    <lineage>
        <taxon>Eukaryota</taxon>
        <taxon>Sar</taxon>
        <taxon>Alveolata</taxon>
        <taxon>Colpodellida</taxon>
        <taxon>Chromeraceae</taxon>
        <taxon>Chromera</taxon>
    </lineage>
</organism>
<dbReference type="FunFam" id="3.40.50.300:FF:000188">
    <property type="entry name" value="signal recognition particle receptor subunit alpha"/>
    <property type="match status" value="1"/>
</dbReference>
<dbReference type="Pfam" id="PF02881">
    <property type="entry name" value="SRP54_N"/>
    <property type="match status" value="1"/>
</dbReference>
<keyword evidence="5" id="KW-0342">GTP-binding</keyword>
<evidence type="ECO:0000256" key="3">
    <source>
        <dbReference type="ARBA" id="ARBA00022741"/>
    </source>
</evidence>
<dbReference type="InterPro" id="IPR042101">
    <property type="entry name" value="SRP54_N_sf"/>
</dbReference>
<dbReference type="Gene3D" id="1.20.120.140">
    <property type="entry name" value="Signal recognition particle SRP54, nucleotide-binding domain"/>
    <property type="match status" value="1"/>
</dbReference>
<dbReference type="SMART" id="SM00382">
    <property type="entry name" value="AAA"/>
    <property type="match status" value="1"/>
</dbReference>
<evidence type="ECO:0000259" key="9">
    <source>
        <dbReference type="PROSITE" id="PS00300"/>
    </source>
</evidence>
<keyword evidence="4" id="KW-0256">Endoplasmic reticulum</keyword>
<dbReference type="PROSITE" id="PS00300">
    <property type="entry name" value="SRP54"/>
    <property type="match status" value="1"/>
</dbReference>
<evidence type="ECO:0000313" key="10">
    <source>
        <dbReference type="EMBL" id="CEM41802.1"/>
    </source>
</evidence>
<dbReference type="Pfam" id="PF04086">
    <property type="entry name" value="SRP-alpha_N"/>
    <property type="match status" value="1"/>
</dbReference>
<dbReference type="GO" id="GO:0006614">
    <property type="term" value="P:SRP-dependent cotranslational protein targeting to membrane"/>
    <property type="evidence" value="ECO:0007669"/>
    <property type="project" value="InterPro"/>
</dbReference>
<feature type="domain" description="SRP54-type proteins GTP-binding" evidence="9">
    <location>
        <begin position="605"/>
        <end position="618"/>
    </location>
</feature>
<evidence type="ECO:0000256" key="8">
    <source>
        <dbReference type="SAM" id="MobiDB-lite"/>
    </source>
</evidence>
<evidence type="ECO:0000256" key="4">
    <source>
        <dbReference type="ARBA" id="ARBA00022824"/>
    </source>
</evidence>